<evidence type="ECO:0000259" key="2">
    <source>
        <dbReference type="PROSITE" id="PS50102"/>
    </source>
</evidence>
<dbReference type="EMBL" id="JAKUCV010007749">
    <property type="protein sequence ID" value="KAJ4822138.1"/>
    <property type="molecule type" value="Genomic_DNA"/>
</dbReference>
<keyword evidence="4" id="KW-1185">Reference proteome</keyword>
<protein>
    <recommendedName>
        <fullName evidence="2">RRM domain-containing protein</fullName>
    </recommendedName>
</protein>
<gene>
    <name evidence="3" type="ORF">Tsubulata_045243</name>
</gene>
<dbReference type="GO" id="GO:0003723">
    <property type="term" value="F:RNA binding"/>
    <property type="evidence" value="ECO:0007669"/>
    <property type="project" value="UniProtKB-UniRule"/>
</dbReference>
<dbReference type="InterPro" id="IPR035979">
    <property type="entry name" value="RBD_domain_sf"/>
</dbReference>
<dbReference type="AlphaFoldDB" id="A0A9Q0EYR3"/>
<dbReference type="SMART" id="SM00360">
    <property type="entry name" value="RRM"/>
    <property type="match status" value="1"/>
</dbReference>
<dbReference type="InterPro" id="IPR000504">
    <property type="entry name" value="RRM_dom"/>
</dbReference>
<feature type="domain" description="RRM" evidence="2">
    <location>
        <begin position="26"/>
        <end position="103"/>
    </location>
</feature>
<accession>A0A9Q0EYR3</accession>
<dbReference type="SUPFAM" id="SSF54928">
    <property type="entry name" value="RNA-binding domain, RBD"/>
    <property type="match status" value="1"/>
</dbReference>
<evidence type="ECO:0000313" key="3">
    <source>
        <dbReference type="EMBL" id="KAJ4822138.1"/>
    </source>
</evidence>
<dbReference type="CDD" id="cd00590">
    <property type="entry name" value="RRM_SF"/>
    <property type="match status" value="1"/>
</dbReference>
<dbReference type="PROSITE" id="PS50102">
    <property type="entry name" value="RRM"/>
    <property type="match status" value="1"/>
</dbReference>
<evidence type="ECO:0000313" key="4">
    <source>
        <dbReference type="Proteomes" id="UP001141552"/>
    </source>
</evidence>
<name>A0A9Q0EYR3_9ROSI</name>
<dbReference type="Proteomes" id="UP001141552">
    <property type="component" value="Unassembled WGS sequence"/>
</dbReference>
<dbReference type="InterPro" id="IPR012677">
    <property type="entry name" value="Nucleotide-bd_a/b_plait_sf"/>
</dbReference>
<dbReference type="Gene3D" id="3.30.70.330">
    <property type="match status" value="1"/>
</dbReference>
<keyword evidence="1" id="KW-0694">RNA-binding</keyword>
<sequence length="430" mass="48468">MVGQPPYFSRWSRTQVQQAINNGEVVTLYVENLAMVWKPMDIHRILSKYGEVVDVYVSNKRNKERKRFGFVRYRGIKDTHRLLMDVNTEQKEEAVLKANVARARSVIRLTQKPYVPPPYDRVRWGCCIIRQAWALVQLLWVLHGMREVDVSDVGGDRVLDGDKAISNGECDESGAYKVDVVEGGWNDETDEPSLSSIVIGANQVELQDSDEELVDGTGGEQIPRSGVNQGVIPVIEEDPFNLMTIILGQQIQDKSCMNGDILRERMVNEPKIPPSPPGTASQRYGVTKQGEELMRIGSVRGLSSKASPTPTYNPYGPLEEYEDDDDIQGPPGFTKVTTNHVTTMSHLPHPRHPTIPHQLQLTRPPTIPLTWIIFCFLRTVLLSVQKAVETVAVGDELGWDRTEDHQQMVKLAHDLIAKEQAEWSRLNEDV</sequence>
<organism evidence="3 4">
    <name type="scientific">Turnera subulata</name>
    <dbReference type="NCBI Taxonomy" id="218843"/>
    <lineage>
        <taxon>Eukaryota</taxon>
        <taxon>Viridiplantae</taxon>
        <taxon>Streptophyta</taxon>
        <taxon>Embryophyta</taxon>
        <taxon>Tracheophyta</taxon>
        <taxon>Spermatophyta</taxon>
        <taxon>Magnoliopsida</taxon>
        <taxon>eudicotyledons</taxon>
        <taxon>Gunneridae</taxon>
        <taxon>Pentapetalae</taxon>
        <taxon>rosids</taxon>
        <taxon>fabids</taxon>
        <taxon>Malpighiales</taxon>
        <taxon>Passifloraceae</taxon>
        <taxon>Turnera</taxon>
    </lineage>
</organism>
<reference evidence="3" key="1">
    <citation type="submission" date="2022-02" db="EMBL/GenBank/DDBJ databases">
        <authorList>
            <person name="Henning P.M."/>
            <person name="McCubbin A.G."/>
            <person name="Shore J.S."/>
        </authorList>
    </citation>
    <scope>NUCLEOTIDE SEQUENCE</scope>
    <source>
        <strain evidence="3">F60SS</strain>
        <tissue evidence="3">Leaves</tissue>
    </source>
</reference>
<dbReference type="Pfam" id="PF00076">
    <property type="entry name" value="RRM_1"/>
    <property type="match status" value="1"/>
</dbReference>
<evidence type="ECO:0000256" key="1">
    <source>
        <dbReference type="PROSITE-ProRule" id="PRU00176"/>
    </source>
</evidence>
<reference evidence="3" key="2">
    <citation type="journal article" date="2023" name="Plants (Basel)">
        <title>Annotation of the Turnera subulata (Passifloraceae) Draft Genome Reveals the S-Locus Evolved after the Divergence of Turneroideae from Passifloroideae in a Stepwise Manner.</title>
        <authorList>
            <person name="Henning P.M."/>
            <person name="Roalson E.H."/>
            <person name="Mir W."/>
            <person name="McCubbin A.G."/>
            <person name="Shore J.S."/>
        </authorList>
    </citation>
    <scope>NUCLEOTIDE SEQUENCE</scope>
    <source>
        <strain evidence="3">F60SS</strain>
    </source>
</reference>
<comment type="caution">
    <text evidence="3">The sequence shown here is derived from an EMBL/GenBank/DDBJ whole genome shotgun (WGS) entry which is preliminary data.</text>
</comment>
<proteinExistence type="predicted"/>
<dbReference type="OrthoDB" id="360390at2759"/>